<name>A0A7I5EC84_HAECO</name>
<feature type="compositionally biased region" description="Basic and acidic residues" evidence="1">
    <location>
        <begin position="61"/>
        <end position="83"/>
    </location>
</feature>
<sequence length="83" mass="9312">MIVNETVRRVNEKNLPVAPPNSGACLGHWGHAPELGGAPVVSNFVTNKQASKQTNKQTNKQTDRQTDRRTDRQTDRQTRALYI</sequence>
<dbReference type="Proteomes" id="UP000025227">
    <property type="component" value="Unplaced"/>
</dbReference>
<evidence type="ECO:0000256" key="1">
    <source>
        <dbReference type="SAM" id="MobiDB-lite"/>
    </source>
</evidence>
<organism evidence="2 3">
    <name type="scientific">Haemonchus contortus</name>
    <name type="common">Barber pole worm</name>
    <dbReference type="NCBI Taxonomy" id="6289"/>
    <lineage>
        <taxon>Eukaryota</taxon>
        <taxon>Metazoa</taxon>
        <taxon>Ecdysozoa</taxon>
        <taxon>Nematoda</taxon>
        <taxon>Chromadorea</taxon>
        <taxon>Rhabditida</taxon>
        <taxon>Rhabditina</taxon>
        <taxon>Rhabditomorpha</taxon>
        <taxon>Strongyloidea</taxon>
        <taxon>Trichostrongylidae</taxon>
        <taxon>Haemonchus</taxon>
    </lineage>
</organism>
<feature type="region of interest" description="Disordered" evidence="1">
    <location>
        <begin position="48"/>
        <end position="83"/>
    </location>
</feature>
<dbReference type="AlphaFoldDB" id="A0A7I5EC84"/>
<reference evidence="3" key="1">
    <citation type="submission" date="2020-12" db="UniProtKB">
        <authorList>
            <consortium name="WormBaseParasite"/>
        </authorList>
    </citation>
    <scope>IDENTIFICATION</scope>
    <source>
        <strain evidence="3">MHco3</strain>
    </source>
</reference>
<protein>
    <submittedName>
        <fullName evidence="3">Uncharacterized protein</fullName>
    </submittedName>
</protein>
<evidence type="ECO:0000313" key="3">
    <source>
        <dbReference type="WBParaSite" id="HCON_00139750-00001"/>
    </source>
</evidence>
<evidence type="ECO:0000313" key="2">
    <source>
        <dbReference type="Proteomes" id="UP000025227"/>
    </source>
</evidence>
<proteinExistence type="predicted"/>
<accession>A0A7I5EC84</accession>
<dbReference type="WBParaSite" id="HCON_00139750-00001">
    <property type="protein sequence ID" value="HCON_00139750-00001"/>
    <property type="gene ID" value="HCON_00139750"/>
</dbReference>
<keyword evidence="2" id="KW-1185">Reference proteome</keyword>